<dbReference type="PRINTS" id="PR00344">
    <property type="entry name" value="BCTRLSENSOR"/>
</dbReference>
<dbReference type="Pfam" id="PF00672">
    <property type="entry name" value="HAMP"/>
    <property type="match status" value="1"/>
</dbReference>
<keyword evidence="7 12" id="KW-0418">Kinase</keyword>
<evidence type="ECO:0000256" key="10">
    <source>
        <dbReference type="SAM" id="Phobius"/>
    </source>
</evidence>
<keyword evidence="6 12" id="KW-0808">Transferase</keyword>
<dbReference type="EMBL" id="JBHSMH010000016">
    <property type="protein sequence ID" value="MFC5468581.1"/>
    <property type="molecule type" value="Genomic_DNA"/>
</dbReference>
<proteinExistence type="predicted"/>
<dbReference type="InterPro" id="IPR036890">
    <property type="entry name" value="HATPase_C_sf"/>
</dbReference>
<dbReference type="Pfam" id="PF02518">
    <property type="entry name" value="HATPase_c"/>
    <property type="match status" value="1"/>
</dbReference>
<dbReference type="SUPFAM" id="SSF55874">
    <property type="entry name" value="ATPase domain of HSP90 chaperone/DNA topoisomerase II/histidine kinase"/>
    <property type="match status" value="1"/>
</dbReference>
<evidence type="ECO:0000313" key="13">
    <source>
        <dbReference type="Proteomes" id="UP001596105"/>
    </source>
</evidence>
<accession>A0ABW0LTE8</accession>
<feature type="transmembrane region" description="Helical" evidence="10">
    <location>
        <begin position="293"/>
        <end position="312"/>
    </location>
</feature>
<gene>
    <name evidence="12" type="ORF">ACFPPD_07595</name>
</gene>
<keyword evidence="5" id="KW-0597">Phosphoprotein</keyword>
<comment type="subcellular location">
    <subcellularLocation>
        <location evidence="2">Cell membrane</location>
        <topology evidence="2">Multi-pass membrane protein</topology>
    </subcellularLocation>
</comment>
<dbReference type="SUPFAM" id="SSF158472">
    <property type="entry name" value="HAMP domain-like"/>
    <property type="match status" value="1"/>
</dbReference>
<evidence type="ECO:0000256" key="3">
    <source>
        <dbReference type="ARBA" id="ARBA00012438"/>
    </source>
</evidence>
<dbReference type="InterPro" id="IPR004358">
    <property type="entry name" value="Sig_transdc_His_kin-like_C"/>
</dbReference>
<dbReference type="Proteomes" id="UP001596105">
    <property type="component" value="Unassembled WGS sequence"/>
</dbReference>
<protein>
    <recommendedName>
        <fullName evidence="3">histidine kinase</fullName>
        <ecNumber evidence="3">2.7.13.3</ecNumber>
    </recommendedName>
</protein>
<dbReference type="InterPro" id="IPR003594">
    <property type="entry name" value="HATPase_dom"/>
</dbReference>
<dbReference type="CDD" id="cd06225">
    <property type="entry name" value="HAMP"/>
    <property type="match status" value="1"/>
</dbReference>
<evidence type="ECO:0000256" key="5">
    <source>
        <dbReference type="ARBA" id="ARBA00022553"/>
    </source>
</evidence>
<dbReference type="RefSeq" id="WP_209749547.1">
    <property type="nucleotide sequence ID" value="NZ_JBHSMH010000016.1"/>
</dbReference>
<keyword evidence="10" id="KW-0812">Transmembrane</keyword>
<keyword evidence="4" id="KW-1003">Cell membrane</keyword>
<evidence type="ECO:0000256" key="1">
    <source>
        <dbReference type="ARBA" id="ARBA00000085"/>
    </source>
</evidence>
<reference evidence="13" key="1">
    <citation type="journal article" date="2019" name="Int. J. Syst. Evol. Microbiol.">
        <title>The Global Catalogue of Microorganisms (GCM) 10K type strain sequencing project: providing services to taxonomists for standard genome sequencing and annotation.</title>
        <authorList>
            <consortium name="The Broad Institute Genomics Platform"/>
            <consortium name="The Broad Institute Genome Sequencing Center for Infectious Disease"/>
            <person name="Wu L."/>
            <person name="Ma J."/>
        </authorList>
    </citation>
    <scope>NUCLEOTIDE SEQUENCE [LARGE SCALE GENOMIC DNA]</scope>
    <source>
        <strain evidence="13">CCUG 57113</strain>
    </source>
</reference>
<evidence type="ECO:0000256" key="2">
    <source>
        <dbReference type="ARBA" id="ARBA00004651"/>
    </source>
</evidence>
<dbReference type="InterPro" id="IPR050640">
    <property type="entry name" value="Bact_2-comp_sensor_kinase"/>
</dbReference>
<comment type="catalytic activity">
    <reaction evidence="1">
        <text>ATP + protein L-histidine = ADP + protein N-phospho-L-histidine.</text>
        <dbReference type="EC" id="2.7.13.3"/>
    </reaction>
</comment>
<keyword evidence="8" id="KW-0902">Two-component regulatory system</keyword>
<name>A0ABW0LTE8_9BACL</name>
<evidence type="ECO:0000256" key="4">
    <source>
        <dbReference type="ARBA" id="ARBA00022475"/>
    </source>
</evidence>
<evidence type="ECO:0000256" key="7">
    <source>
        <dbReference type="ARBA" id="ARBA00022777"/>
    </source>
</evidence>
<dbReference type="PANTHER" id="PTHR34220">
    <property type="entry name" value="SENSOR HISTIDINE KINASE YPDA"/>
    <property type="match status" value="1"/>
</dbReference>
<evidence type="ECO:0000259" key="11">
    <source>
        <dbReference type="PROSITE" id="PS50885"/>
    </source>
</evidence>
<evidence type="ECO:0000256" key="8">
    <source>
        <dbReference type="ARBA" id="ARBA00023012"/>
    </source>
</evidence>
<organism evidence="12 13">
    <name type="scientific">Cohnella suwonensis</name>
    <dbReference type="NCBI Taxonomy" id="696072"/>
    <lineage>
        <taxon>Bacteria</taxon>
        <taxon>Bacillati</taxon>
        <taxon>Bacillota</taxon>
        <taxon>Bacilli</taxon>
        <taxon>Bacillales</taxon>
        <taxon>Paenibacillaceae</taxon>
        <taxon>Cohnella</taxon>
    </lineage>
</organism>
<dbReference type="SMART" id="SM00304">
    <property type="entry name" value="HAMP"/>
    <property type="match status" value="1"/>
</dbReference>
<evidence type="ECO:0000256" key="6">
    <source>
        <dbReference type="ARBA" id="ARBA00022679"/>
    </source>
</evidence>
<sequence>MLRKLSFRNKMIVSFVLVSLLPVLIVQMISYYISSEAMKKKIDDLVQANLLQTSKNLDTSLHAYEDLLFQIFTNDDVIGLVKEINNPRSDLELSKRKLINLLSSYSYAKVGIRSVAIFTSNGTLICYDQQTGSPYENLWTGVADLTRLPLYQEALALPSGNVVTPPAQIDTINNKEQYGFHLARKLSDLNRPSLQGIGVAVITVYESVLAQAINLTDAESPSKHSIDNRNFLTDSGDRIVSSPDKQDIGKNIADVIESSTISNAYLNKKSRLNIYNLIDQNELFREMYSMQRLSVYSGIAALLVSGILIYYLSGSLTRSIRKVVRAMKVAQQGVLNVQVENGNRDEMSAIAFSFNKMMNTVNELMSETKHAVEKQKEAEIRALEAQINPHFLYNTLDSINWMAIEKEEHQISQMLKGLAQILRYSIKDSNKWVTVREELEWMNQYVFLQQHRFRSSFQCMVEHDDKALGFRINKLLLQPFIENSIIHGFEGRKRGGLLRIAVEVVDERTFSIRIGDNGAGMDEDKLKDLMSGKARHSVGKGSGLGIHNVMDRLRMYYGGQASCNISSEIGQGTRVELILPIVREGEEAG</sequence>
<keyword evidence="9 10" id="KW-0472">Membrane</keyword>
<dbReference type="Pfam" id="PF06580">
    <property type="entry name" value="His_kinase"/>
    <property type="match status" value="1"/>
</dbReference>
<dbReference type="Gene3D" id="3.30.565.10">
    <property type="entry name" value="Histidine kinase-like ATPase, C-terminal domain"/>
    <property type="match status" value="1"/>
</dbReference>
<dbReference type="InterPro" id="IPR010559">
    <property type="entry name" value="Sig_transdc_His_kin_internal"/>
</dbReference>
<dbReference type="PANTHER" id="PTHR34220:SF7">
    <property type="entry name" value="SENSOR HISTIDINE KINASE YPDA"/>
    <property type="match status" value="1"/>
</dbReference>
<feature type="transmembrane region" description="Helical" evidence="10">
    <location>
        <begin position="12"/>
        <end position="33"/>
    </location>
</feature>
<comment type="caution">
    <text evidence="12">The sequence shown here is derived from an EMBL/GenBank/DDBJ whole genome shotgun (WGS) entry which is preliminary data.</text>
</comment>
<feature type="domain" description="HAMP" evidence="11">
    <location>
        <begin position="314"/>
        <end position="366"/>
    </location>
</feature>
<keyword evidence="10" id="KW-1133">Transmembrane helix</keyword>
<evidence type="ECO:0000256" key="9">
    <source>
        <dbReference type="ARBA" id="ARBA00023136"/>
    </source>
</evidence>
<dbReference type="InterPro" id="IPR003660">
    <property type="entry name" value="HAMP_dom"/>
</dbReference>
<evidence type="ECO:0000313" key="12">
    <source>
        <dbReference type="EMBL" id="MFC5468581.1"/>
    </source>
</evidence>
<dbReference type="Gene3D" id="6.10.340.10">
    <property type="match status" value="1"/>
</dbReference>
<keyword evidence="13" id="KW-1185">Reference proteome</keyword>
<dbReference type="PROSITE" id="PS50885">
    <property type="entry name" value="HAMP"/>
    <property type="match status" value="1"/>
</dbReference>
<dbReference type="EC" id="2.7.13.3" evidence="3"/>
<dbReference type="GO" id="GO:0004673">
    <property type="term" value="F:protein histidine kinase activity"/>
    <property type="evidence" value="ECO:0007669"/>
    <property type="project" value="UniProtKB-EC"/>
</dbReference>